<name>A0ACC2MJ76_PERAE</name>
<reference evidence="1 2" key="1">
    <citation type="journal article" date="2022" name="Hortic Res">
        <title>A haplotype resolved chromosomal level avocado genome allows analysis of novel avocado genes.</title>
        <authorList>
            <person name="Nath O."/>
            <person name="Fletcher S.J."/>
            <person name="Hayward A."/>
            <person name="Shaw L.M."/>
            <person name="Masouleh A.K."/>
            <person name="Furtado A."/>
            <person name="Henry R.J."/>
            <person name="Mitter N."/>
        </authorList>
    </citation>
    <scope>NUCLEOTIDE SEQUENCE [LARGE SCALE GENOMIC DNA]</scope>
    <source>
        <strain evidence="2">cv. Hass</strain>
    </source>
</reference>
<keyword evidence="2" id="KW-1185">Reference proteome</keyword>
<gene>
    <name evidence="1" type="ORF">MRB53_007492</name>
</gene>
<protein>
    <submittedName>
        <fullName evidence="1">Uncharacterized protein</fullName>
    </submittedName>
</protein>
<organism evidence="1 2">
    <name type="scientific">Persea americana</name>
    <name type="common">Avocado</name>
    <dbReference type="NCBI Taxonomy" id="3435"/>
    <lineage>
        <taxon>Eukaryota</taxon>
        <taxon>Viridiplantae</taxon>
        <taxon>Streptophyta</taxon>
        <taxon>Embryophyta</taxon>
        <taxon>Tracheophyta</taxon>
        <taxon>Spermatophyta</taxon>
        <taxon>Magnoliopsida</taxon>
        <taxon>Magnoliidae</taxon>
        <taxon>Laurales</taxon>
        <taxon>Lauraceae</taxon>
        <taxon>Persea</taxon>
    </lineage>
</organism>
<comment type="caution">
    <text evidence="1">The sequence shown here is derived from an EMBL/GenBank/DDBJ whole genome shotgun (WGS) entry which is preliminary data.</text>
</comment>
<evidence type="ECO:0000313" key="2">
    <source>
        <dbReference type="Proteomes" id="UP001234297"/>
    </source>
</evidence>
<dbReference type="EMBL" id="CM056810">
    <property type="protein sequence ID" value="KAJ8645744.1"/>
    <property type="molecule type" value="Genomic_DNA"/>
</dbReference>
<sequence length="72" mass="7972">MHTLLVSPCEVPSSESCTVLFFKPFLPGMSSVYGSHQGERAWHGVLLLTCHFGYIWLHQVINCAEDMAMGSS</sequence>
<accession>A0ACC2MJ76</accession>
<dbReference type="Proteomes" id="UP001234297">
    <property type="component" value="Chromosome 2"/>
</dbReference>
<evidence type="ECO:0000313" key="1">
    <source>
        <dbReference type="EMBL" id="KAJ8645744.1"/>
    </source>
</evidence>
<proteinExistence type="predicted"/>